<protein>
    <submittedName>
        <fullName evidence="1">Uncharacterized protein</fullName>
    </submittedName>
</protein>
<dbReference type="EMBL" id="BGPR01003992">
    <property type="protein sequence ID" value="GBM94682.1"/>
    <property type="molecule type" value="Genomic_DNA"/>
</dbReference>
<organism evidence="1 2">
    <name type="scientific">Araneus ventricosus</name>
    <name type="common">Orbweaver spider</name>
    <name type="synonym">Epeira ventricosa</name>
    <dbReference type="NCBI Taxonomy" id="182803"/>
    <lineage>
        <taxon>Eukaryota</taxon>
        <taxon>Metazoa</taxon>
        <taxon>Ecdysozoa</taxon>
        <taxon>Arthropoda</taxon>
        <taxon>Chelicerata</taxon>
        <taxon>Arachnida</taxon>
        <taxon>Araneae</taxon>
        <taxon>Araneomorphae</taxon>
        <taxon>Entelegynae</taxon>
        <taxon>Araneoidea</taxon>
        <taxon>Araneidae</taxon>
        <taxon>Araneus</taxon>
    </lineage>
</organism>
<gene>
    <name evidence="1" type="ORF">AVEN_274904_1</name>
</gene>
<keyword evidence="2" id="KW-1185">Reference proteome</keyword>
<evidence type="ECO:0000313" key="1">
    <source>
        <dbReference type="EMBL" id="GBM94682.1"/>
    </source>
</evidence>
<sequence length="94" mass="10453">MTSASEMTSFHASSQANYLCVMTVWAMGSLISVQLRRDIHYSFLIKSSEKVLCVKRHSIHSSSSIRQGVKKALCVDTPLLRFPTVQVATLARPI</sequence>
<comment type="caution">
    <text evidence="1">The sequence shown here is derived from an EMBL/GenBank/DDBJ whole genome shotgun (WGS) entry which is preliminary data.</text>
</comment>
<dbReference type="Proteomes" id="UP000499080">
    <property type="component" value="Unassembled WGS sequence"/>
</dbReference>
<evidence type="ECO:0000313" key="2">
    <source>
        <dbReference type="Proteomes" id="UP000499080"/>
    </source>
</evidence>
<accession>A0A4Y2JZK7</accession>
<dbReference type="AlphaFoldDB" id="A0A4Y2JZK7"/>
<reference evidence="1 2" key="1">
    <citation type="journal article" date="2019" name="Sci. Rep.">
        <title>Orb-weaving spider Araneus ventricosus genome elucidates the spidroin gene catalogue.</title>
        <authorList>
            <person name="Kono N."/>
            <person name="Nakamura H."/>
            <person name="Ohtoshi R."/>
            <person name="Moran D.A.P."/>
            <person name="Shinohara A."/>
            <person name="Yoshida Y."/>
            <person name="Fujiwara M."/>
            <person name="Mori M."/>
            <person name="Tomita M."/>
            <person name="Arakawa K."/>
        </authorList>
    </citation>
    <scope>NUCLEOTIDE SEQUENCE [LARGE SCALE GENOMIC DNA]</scope>
</reference>
<proteinExistence type="predicted"/>
<name>A0A4Y2JZK7_ARAVE</name>